<evidence type="ECO:0000313" key="4">
    <source>
        <dbReference type="Proteomes" id="UP001497623"/>
    </source>
</evidence>
<dbReference type="InterPro" id="IPR036179">
    <property type="entry name" value="Ig-like_dom_sf"/>
</dbReference>
<evidence type="ECO:0000256" key="1">
    <source>
        <dbReference type="SAM" id="Phobius"/>
    </source>
</evidence>
<dbReference type="InterPro" id="IPR037448">
    <property type="entry name" value="Zig-8"/>
</dbReference>
<name>A0AAV2RBR3_MEGNR</name>
<dbReference type="InterPro" id="IPR013783">
    <property type="entry name" value="Ig-like_fold"/>
</dbReference>
<dbReference type="InterPro" id="IPR003599">
    <property type="entry name" value="Ig_sub"/>
</dbReference>
<gene>
    <name evidence="3" type="ORF">MNOR_LOCUS22381</name>
</gene>
<proteinExistence type="predicted"/>
<dbReference type="EMBL" id="CAXKWB010018781">
    <property type="protein sequence ID" value="CAL4121210.1"/>
    <property type="molecule type" value="Genomic_DNA"/>
</dbReference>
<dbReference type="SMART" id="SM00409">
    <property type="entry name" value="IG"/>
    <property type="match status" value="1"/>
</dbReference>
<organism evidence="3 4">
    <name type="scientific">Meganyctiphanes norvegica</name>
    <name type="common">Northern krill</name>
    <name type="synonym">Thysanopoda norvegica</name>
    <dbReference type="NCBI Taxonomy" id="48144"/>
    <lineage>
        <taxon>Eukaryota</taxon>
        <taxon>Metazoa</taxon>
        <taxon>Ecdysozoa</taxon>
        <taxon>Arthropoda</taxon>
        <taxon>Crustacea</taxon>
        <taxon>Multicrustacea</taxon>
        <taxon>Malacostraca</taxon>
        <taxon>Eumalacostraca</taxon>
        <taxon>Eucarida</taxon>
        <taxon>Euphausiacea</taxon>
        <taxon>Euphausiidae</taxon>
        <taxon>Meganyctiphanes</taxon>
    </lineage>
</organism>
<dbReference type="PROSITE" id="PS50835">
    <property type="entry name" value="IG_LIKE"/>
    <property type="match status" value="1"/>
</dbReference>
<feature type="transmembrane region" description="Helical" evidence="1">
    <location>
        <begin position="142"/>
        <end position="166"/>
    </location>
</feature>
<dbReference type="PANTHER" id="PTHR23279:SF36">
    <property type="entry name" value="DEFECTIVE PROBOSCIS EXTENSION RESPONSE 9, ISOFORM A"/>
    <property type="match status" value="1"/>
</dbReference>
<dbReference type="SMART" id="SM00408">
    <property type="entry name" value="IGc2"/>
    <property type="match status" value="1"/>
</dbReference>
<evidence type="ECO:0000313" key="3">
    <source>
        <dbReference type="EMBL" id="CAL4121210.1"/>
    </source>
</evidence>
<protein>
    <recommendedName>
        <fullName evidence="2">Ig-like domain-containing protein</fullName>
    </recommendedName>
</protein>
<comment type="caution">
    <text evidence="3">The sequence shown here is derived from an EMBL/GenBank/DDBJ whole genome shotgun (WGS) entry which is preliminary data.</text>
</comment>
<reference evidence="3 4" key="1">
    <citation type="submission" date="2024-05" db="EMBL/GenBank/DDBJ databases">
        <authorList>
            <person name="Wallberg A."/>
        </authorList>
    </citation>
    <scope>NUCLEOTIDE SEQUENCE [LARGE SCALE GENOMIC DNA]</scope>
</reference>
<sequence length="168" mass="18092">QVELLGDDKEVYLDHGSTLNLTCVVHFSPQPPEFILWYHRGKLVNYAQRGRDMRVETWHLGDTTRSSLLVFNATRRDAGRYACKPSNANKVAITVHVLKSETPAAMQTTNKGVTALLDPSALLTTLAAAAGCLIAGSTAPSIMPLIIISIATIVVVGLVVSVAVMIPR</sequence>
<dbReference type="GO" id="GO:0050808">
    <property type="term" value="P:synapse organization"/>
    <property type="evidence" value="ECO:0007669"/>
    <property type="project" value="TreeGrafter"/>
</dbReference>
<dbReference type="SUPFAM" id="SSF48726">
    <property type="entry name" value="Immunoglobulin"/>
    <property type="match status" value="1"/>
</dbReference>
<dbReference type="Proteomes" id="UP001497623">
    <property type="component" value="Unassembled WGS sequence"/>
</dbReference>
<feature type="non-terminal residue" evidence="3">
    <location>
        <position position="1"/>
    </location>
</feature>
<feature type="transmembrane region" description="Helical" evidence="1">
    <location>
        <begin position="116"/>
        <end position="136"/>
    </location>
</feature>
<dbReference type="Gene3D" id="2.60.40.10">
    <property type="entry name" value="Immunoglobulins"/>
    <property type="match status" value="1"/>
</dbReference>
<dbReference type="AlphaFoldDB" id="A0AAV2RBR3"/>
<dbReference type="GO" id="GO:0032589">
    <property type="term" value="C:neuron projection membrane"/>
    <property type="evidence" value="ECO:0007669"/>
    <property type="project" value="TreeGrafter"/>
</dbReference>
<keyword evidence="4" id="KW-1185">Reference proteome</keyword>
<feature type="domain" description="Ig-like" evidence="2">
    <location>
        <begin position="1"/>
        <end position="94"/>
    </location>
</feature>
<keyword evidence="1" id="KW-0812">Transmembrane</keyword>
<dbReference type="InterPro" id="IPR007110">
    <property type="entry name" value="Ig-like_dom"/>
</dbReference>
<dbReference type="Pfam" id="PF13927">
    <property type="entry name" value="Ig_3"/>
    <property type="match status" value="1"/>
</dbReference>
<keyword evidence="1" id="KW-0472">Membrane</keyword>
<dbReference type="InterPro" id="IPR003598">
    <property type="entry name" value="Ig_sub2"/>
</dbReference>
<evidence type="ECO:0000259" key="2">
    <source>
        <dbReference type="PROSITE" id="PS50835"/>
    </source>
</evidence>
<accession>A0AAV2RBR3</accession>
<keyword evidence="1" id="KW-1133">Transmembrane helix</keyword>
<dbReference type="PANTHER" id="PTHR23279">
    <property type="entry name" value="DEFECTIVE PROBOSCIS EXTENSION RESPONSE DPR -RELATED"/>
    <property type="match status" value="1"/>
</dbReference>